<organism evidence="2 3">
    <name type="scientific">Moraxella bovoculi</name>
    <dbReference type="NCBI Taxonomy" id="386891"/>
    <lineage>
        <taxon>Bacteria</taxon>
        <taxon>Pseudomonadati</taxon>
        <taxon>Pseudomonadota</taxon>
        <taxon>Gammaproteobacteria</taxon>
        <taxon>Moraxellales</taxon>
        <taxon>Moraxellaceae</taxon>
        <taxon>Moraxella</taxon>
    </lineage>
</organism>
<evidence type="ECO:0000313" key="2">
    <source>
        <dbReference type="EMBL" id="AKG08357.1"/>
    </source>
</evidence>
<keyword evidence="1" id="KW-0472">Membrane</keyword>
<dbReference type="Proteomes" id="UP000077465">
    <property type="component" value="Chromosome"/>
</dbReference>
<sequence length="68" mass="7951">MNEKTRLSVVSVYLISVLLIIFLEKFTIILGDFYRNSLKATQQVAKIAIFFTRINNLPFKFWSFGNKC</sequence>
<accession>A0AAC8T8N6</accession>
<keyword evidence="1" id="KW-0812">Transmembrane</keyword>
<dbReference type="AlphaFoldDB" id="A0AAC8T8N6"/>
<keyword evidence="1" id="KW-1133">Transmembrane helix</keyword>
<feature type="transmembrane region" description="Helical" evidence="1">
    <location>
        <begin position="12"/>
        <end position="34"/>
    </location>
</feature>
<proteinExistence type="predicted"/>
<name>A0AAC8T8N6_9GAMM</name>
<protein>
    <submittedName>
        <fullName evidence="2">Uncharacterized protein</fullName>
    </submittedName>
</protein>
<evidence type="ECO:0000313" key="3">
    <source>
        <dbReference type="Proteomes" id="UP000077465"/>
    </source>
</evidence>
<reference evidence="2 3" key="1">
    <citation type="submission" date="2015-05" db="EMBL/GenBank/DDBJ databases">
        <authorList>
            <person name="Dickey A."/>
            <person name="Clawson M."/>
            <person name="Bono J."/>
            <person name="Loy J.D."/>
        </authorList>
    </citation>
    <scope>NUCLEOTIDE SEQUENCE [LARGE SCALE GENOMIC DNA]</scope>
    <source>
        <strain evidence="2 3">22581</strain>
    </source>
</reference>
<gene>
    <name evidence="2" type="ORF">AAX06_09650</name>
</gene>
<dbReference type="EMBL" id="CP011376">
    <property type="protein sequence ID" value="AKG08357.1"/>
    <property type="molecule type" value="Genomic_DNA"/>
</dbReference>
<evidence type="ECO:0000256" key="1">
    <source>
        <dbReference type="SAM" id="Phobius"/>
    </source>
</evidence>